<dbReference type="SUPFAM" id="SSF52172">
    <property type="entry name" value="CheY-like"/>
    <property type="match status" value="1"/>
</dbReference>
<dbReference type="AlphaFoldDB" id="A0A2M9B4Q6"/>
<evidence type="ECO:0000313" key="4">
    <source>
        <dbReference type="Proteomes" id="UP000228535"/>
    </source>
</evidence>
<accession>A0A2M9B4Q6</accession>
<dbReference type="InterPro" id="IPR011006">
    <property type="entry name" value="CheY-like_superfamily"/>
</dbReference>
<keyword evidence="1" id="KW-0597">Phosphoprotein</keyword>
<sequence length="148" mass="16835">MTASTHKPILVVEDSVEDFTALGRAFRKHALPNQLLRCEDGDQALEYLQGYGKHESWPQQLPVFVLLDLNLPGTDGRTVLETLKRDPRLQSIPVIIFSTSTNSRDIEDCYRLGANSYLTKPIEYAALEEKTRLLVRYWLNTSELPSTN</sequence>
<dbReference type="SMART" id="SM00448">
    <property type="entry name" value="REC"/>
    <property type="match status" value="1"/>
</dbReference>
<evidence type="ECO:0000259" key="2">
    <source>
        <dbReference type="PROSITE" id="PS50110"/>
    </source>
</evidence>
<evidence type="ECO:0000313" key="3">
    <source>
        <dbReference type="EMBL" id="PJJ52940.1"/>
    </source>
</evidence>
<evidence type="ECO:0000256" key="1">
    <source>
        <dbReference type="PROSITE-ProRule" id="PRU00169"/>
    </source>
</evidence>
<dbReference type="CDD" id="cd17557">
    <property type="entry name" value="REC_Rcp-like"/>
    <property type="match status" value="1"/>
</dbReference>
<dbReference type="RefSeq" id="WP_211289969.1">
    <property type="nucleotide sequence ID" value="NZ_PGFA01000003.1"/>
</dbReference>
<reference evidence="3 4" key="1">
    <citation type="submission" date="2017-11" db="EMBL/GenBank/DDBJ databases">
        <title>Genomic Encyclopedia of Archaeal and Bacterial Type Strains, Phase II (KMG-II): From Individual Species to Whole Genera.</title>
        <authorList>
            <person name="Goeker M."/>
        </authorList>
    </citation>
    <scope>NUCLEOTIDE SEQUENCE [LARGE SCALE GENOMIC DNA]</scope>
    <source>
        <strain evidence="3 4">DSM 11115</strain>
    </source>
</reference>
<comment type="caution">
    <text evidence="3">The sequence shown here is derived from an EMBL/GenBank/DDBJ whole genome shotgun (WGS) entry which is preliminary data.</text>
</comment>
<protein>
    <submittedName>
        <fullName evidence="3">Response regulator receiver domain-containing protein</fullName>
    </submittedName>
</protein>
<dbReference type="Proteomes" id="UP000228535">
    <property type="component" value="Unassembled WGS sequence"/>
</dbReference>
<feature type="domain" description="Response regulatory" evidence="2">
    <location>
        <begin position="8"/>
        <end position="135"/>
    </location>
</feature>
<dbReference type="InterPro" id="IPR001789">
    <property type="entry name" value="Sig_transdc_resp-reg_receiver"/>
</dbReference>
<dbReference type="Gene3D" id="3.40.50.2300">
    <property type="match status" value="1"/>
</dbReference>
<keyword evidence="4" id="KW-1185">Reference proteome</keyword>
<dbReference type="Pfam" id="PF00072">
    <property type="entry name" value="Response_reg"/>
    <property type="match status" value="1"/>
</dbReference>
<dbReference type="PANTHER" id="PTHR44520:SF1">
    <property type="entry name" value="TWO-COMPONENT SYSTEM REGULATORY PROTEIN"/>
    <property type="match status" value="1"/>
</dbReference>
<feature type="modified residue" description="4-aspartylphosphate" evidence="1">
    <location>
        <position position="68"/>
    </location>
</feature>
<dbReference type="GO" id="GO:0000160">
    <property type="term" value="P:phosphorelay signal transduction system"/>
    <property type="evidence" value="ECO:0007669"/>
    <property type="project" value="InterPro"/>
</dbReference>
<organism evidence="3 4">
    <name type="scientific">Hymenobacter chitinivorans DSM 11115</name>
    <dbReference type="NCBI Taxonomy" id="1121954"/>
    <lineage>
        <taxon>Bacteria</taxon>
        <taxon>Pseudomonadati</taxon>
        <taxon>Bacteroidota</taxon>
        <taxon>Cytophagia</taxon>
        <taxon>Cytophagales</taxon>
        <taxon>Hymenobacteraceae</taxon>
        <taxon>Hymenobacter</taxon>
    </lineage>
</organism>
<gene>
    <name evidence="3" type="ORF">CLV45_3598</name>
</gene>
<dbReference type="PROSITE" id="PS50110">
    <property type="entry name" value="RESPONSE_REGULATORY"/>
    <property type="match status" value="1"/>
</dbReference>
<dbReference type="InterPro" id="IPR052893">
    <property type="entry name" value="TCS_response_regulator"/>
</dbReference>
<name>A0A2M9B4Q6_9BACT</name>
<dbReference type="EMBL" id="PGFA01000003">
    <property type="protein sequence ID" value="PJJ52940.1"/>
    <property type="molecule type" value="Genomic_DNA"/>
</dbReference>
<dbReference type="PANTHER" id="PTHR44520">
    <property type="entry name" value="RESPONSE REGULATOR RCP1-RELATED"/>
    <property type="match status" value="1"/>
</dbReference>
<proteinExistence type="predicted"/>